<comment type="catalytic activity">
    <reaction evidence="1 5">
        <text>uridine(55) in tRNA = pseudouridine(55) in tRNA</text>
        <dbReference type="Rhea" id="RHEA:42532"/>
        <dbReference type="Rhea" id="RHEA-COMP:10101"/>
        <dbReference type="Rhea" id="RHEA-COMP:10102"/>
        <dbReference type="ChEBI" id="CHEBI:65314"/>
        <dbReference type="ChEBI" id="CHEBI:65315"/>
        <dbReference type="EC" id="5.4.99.25"/>
    </reaction>
</comment>
<evidence type="ECO:0000313" key="9">
    <source>
        <dbReference type="Proteomes" id="UP000315648"/>
    </source>
</evidence>
<protein>
    <recommendedName>
        <fullName evidence="5">tRNA pseudouridine synthase B</fullName>
        <ecNumber evidence="5">5.4.99.25</ecNumber>
    </recommendedName>
    <alternativeName>
        <fullName evidence="5">tRNA pseudouridine(55) synthase</fullName>
        <shortName evidence="5">Psi55 synthase</shortName>
    </alternativeName>
    <alternativeName>
        <fullName evidence="5">tRNA pseudouridylate synthase</fullName>
    </alternativeName>
    <alternativeName>
        <fullName evidence="5">tRNA-uridine isomerase</fullName>
    </alternativeName>
</protein>
<dbReference type="EMBL" id="VMBG01000001">
    <property type="protein sequence ID" value="TSJ78398.1"/>
    <property type="molecule type" value="Genomic_DNA"/>
</dbReference>
<comment type="similarity">
    <text evidence="2 5">Belongs to the pseudouridine synthase TruB family. Type 1 subfamily.</text>
</comment>
<dbReference type="InterPro" id="IPR020103">
    <property type="entry name" value="PsdUridine_synth_cat_dom_sf"/>
</dbReference>
<dbReference type="AlphaFoldDB" id="A0A556QP23"/>
<dbReference type="GO" id="GO:1990481">
    <property type="term" value="P:mRNA pseudouridine synthesis"/>
    <property type="evidence" value="ECO:0007669"/>
    <property type="project" value="TreeGrafter"/>
</dbReference>
<comment type="caution">
    <text evidence="8">The sequence shown here is derived from an EMBL/GenBank/DDBJ whole genome shotgun (WGS) entry which is preliminary data.</text>
</comment>
<dbReference type="RefSeq" id="WP_144228739.1">
    <property type="nucleotide sequence ID" value="NZ_CBCRVV010000003.1"/>
</dbReference>
<dbReference type="EC" id="5.4.99.25" evidence="5"/>
<feature type="active site" description="Nucleophile" evidence="5">
    <location>
        <position position="45"/>
    </location>
</feature>
<keyword evidence="4 5" id="KW-0413">Isomerase</keyword>
<dbReference type="Proteomes" id="UP000315648">
    <property type="component" value="Unassembled WGS sequence"/>
</dbReference>
<dbReference type="Gene3D" id="3.30.2350.10">
    <property type="entry name" value="Pseudouridine synthase"/>
    <property type="match status" value="1"/>
</dbReference>
<dbReference type="CDD" id="cd02573">
    <property type="entry name" value="PseudoU_synth_EcTruB"/>
    <property type="match status" value="1"/>
</dbReference>
<dbReference type="InterPro" id="IPR002501">
    <property type="entry name" value="PsdUridine_synth_N"/>
</dbReference>
<dbReference type="InterPro" id="IPR032819">
    <property type="entry name" value="TruB_C"/>
</dbReference>
<evidence type="ECO:0000313" key="8">
    <source>
        <dbReference type="EMBL" id="TSJ78398.1"/>
    </source>
</evidence>
<evidence type="ECO:0000256" key="4">
    <source>
        <dbReference type="ARBA" id="ARBA00023235"/>
    </source>
</evidence>
<accession>A0A556QP23</accession>
<proteinExistence type="inferred from homology"/>
<comment type="function">
    <text evidence="5">Responsible for synthesis of pseudouridine from uracil-55 in the psi GC loop of transfer RNAs.</text>
</comment>
<dbReference type="GO" id="GO:0160148">
    <property type="term" value="F:tRNA pseudouridine(55) synthase activity"/>
    <property type="evidence" value="ECO:0007669"/>
    <property type="project" value="UniProtKB-EC"/>
</dbReference>
<name>A0A556QP23_9BACT</name>
<evidence type="ECO:0000256" key="5">
    <source>
        <dbReference type="HAMAP-Rule" id="MF_01080"/>
    </source>
</evidence>
<dbReference type="GO" id="GO:0003723">
    <property type="term" value="F:RNA binding"/>
    <property type="evidence" value="ECO:0007669"/>
    <property type="project" value="InterPro"/>
</dbReference>
<dbReference type="SUPFAM" id="SSF55120">
    <property type="entry name" value="Pseudouridine synthase"/>
    <property type="match status" value="1"/>
</dbReference>
<reference evidence="8 9" key="1">
    <citation type="submission" date="2019-07" db="EMBL/GenBank/DDBJ databases">
        <title>Description of 53C-WASEF.</title>
        <authorList>
            <person name="Pitt A."/>
            <person name="Hahn M.W."/>
        </authorList>
    </citation>
    <scope>NUCLEOTIDE SEQUENCE [LARGE SCALE GENOMIC DNA]</scope>
    <source>
        <strain evidence="8 9">53C-WASEF</strain>
    </source>
</reference>
<dbReference type="Pfam" id="PF16198">
    <property type="entry name" value="TruB_C_2"/>
    <property type="match status" value="1"/>
</dbReference>
<dbReference type="InterPro" id="IPR014780">
    <property type="entry name" value="tRNA_psdUridine_synth_TruB"/>
</dbReference>
<organism evidence="8 9">
    <name type="scientific">Rariglobus hedericola</name>
    <dbReference type="NCBI Taxonomy" id="2597822"/>
    <lineage>
        <taxon>Bacteria</taxon>
        <taxon>Pseudomonadati</taxon>
        <taxon>Verrucomicrobiota</taxon>
        <taxon>Opitutia</taxon>
        <taxon>Opitutales</taxon>
        <taxon>Opitutaceae</taxon>
        <taxon>Rariglobus</taxon>
    </lineage>
</organism>
<dbReference type="PANTHER" id="PTHR13767:SF2">
    <property type="entry name" value="PSEUDOURIDYLATE SYNTHASE TRUB1"/>
    <property type="match status" value="1"/>
</dbReference>
<feature type="domain" description="tRNA pseudouridylate synthase B C-terminal" evidence="7">
    <location>
        <begin position="179"/>
        <end position="220"/>
    </location>
</feature>
<dbReference type="HAMAP" id="MF_01080">
    <property type="entry name" value="TruB_bact"/>
    <property type="match status" value="1"/>
</dbReference>
<dbReference type="Pfam" id="PF01509">
    <property type="entry name" value="TruB_N"/>
    <property type="match status" value="1"/>
</dbReference>
<evidence type="ECO:0000259" key="7">
    <source>
        <dbReference type="Pfam" id="PF16198"/>
    </source>
</evidence>
<keyword evidence="9" id="KW-1185">Reference proteome</keyword>
<keyword evidence="3 5" id="KW-0819">tRNA processing</keyword>
<dbReference type="PANTHER" id="PTHR13767">
    <property type="entry name" value="TRNA-PSEUDOURIDINE SYNTHASE"/>
    <property type="match status" value="1"/>
</dbReference>
<dbReference type="FunFam" id="3.30.2350.10:FF:000011">
    <property type="entry name" value="tRNA pseudouridine synthase B"/>
    <property type="match status" value="1"/>
</dbReference>
<evidence type="ECO:0000256" key="3">
    <source>
        <dbReference type="ARBA" id="ARBA00022694"/>
    </source>
</evidence>
<feature type="domain" description="Pseudouridine synthase II N-terminal" evidence="6">
    <location>
        <begin position="30"/>
        <end position="178"/>
    </location>
</feature>
<gene>
    <name evidence="5 8" type="primary">truB</name>
    <name evidence="8" type="ORF">FPL22_03605</name>
</gene>
<evidence type="ECO:0000259" key="6">
    <source>
        <dbReference type="Pfam" id="PF01509"/>
    </source>
</evidence>
<dbReference type="GO" id="GO:0031119">
    <property type="term" value="P:tRNA pseudouridine synthesis"/>
    <property type="evidence" value="ECO:0007669"/>
    <property type="project" value="UniProtKB-UniRule"/>
</dbReference>
<dbReference type="NCBIfam" id="TIGR00431">
    <property type="entry name" value="TruB"/>
    <property type="match status" value="1"/>
</dbReference>
<sequence length="242" mass="26545">MRAPAPEYDGVLLIDKPTDHTSHDVVARLRGILKMKRIGHAGTLDPMATGLLVMLVGKATKLSQYLMSVEKEYTGTIKLGETTNTQDAEGEVLTTQPVPALTEEDVRKALAGFLGDQYQIPPMFSAIKIKGQPLYKSARAGEEVEREPRFIRVISYEVTRWESPEIDFRVLCTKGTYVRTLAHDLGQRLGCGAHLKALRRIASGSLNVSRAVTLEQVQKMTPSEIETVLVPGYEAAPSIAIG</sequence>
<dbReference type="OrthoDB" id="9802309at2"/>
<evidence type="ECO:0000256" key="2">
    <source>
        <dbReference type="ARBA" id="ARBA00005642"/>
    </source>
</evidence>
<evidence type="ECO:0000256" key="1">
    <source>
        <dbReference type="ARBA" id="ARBA00000385"/>
    </source>
</evidence>